<reference evidence="6" key="1">
    <citation type="submission" date="2025-08" db="UniProtKB">
        <authorList>
            <consortium name="RefSeq"/>
        </authorList>
    </citation>
    <scope>IDENTIFICATION</scope>
</reference>
<protein>
    <submittedName>
        <fullName evidence="6">Endoplasmic reticulum resident protein 29</fullName>
    </submittedName>
</protein>
<feature type="domain" description="Endoplasmic reticulum resident protein 29 C-terminal" evidence="3">
    <location>
        <begin position="148"/>
        <end position="239"/>
    </location>
</feature>
<dbReference type="AlphaFoldDB" id="A0AAJ6QNJ6"/>
<dbReference type="InterPro" id="IPR036249">
    <property type="entry name" value="Thioredoxin-like_sf"/>
</dbReference>
<dbReference type="PANTHER" id="PTHR12211:SF0">
    <property type="entry name" value="ENDOPLASMIC RETICULUM RESIDENT PROTEIN 29"/>
    <property type="match status" value="1"/>
</dbReference>
<dbReference type="Gene3D" id="3.40.30.10">
    <property type="entry name" value="Glutaredoxin"/>
    <property type="match status" value="1"/>
</dbReference>
<dbReference type="Gene3D" id="1.20.1150.12">
    <property type="entry name" value="Endoplasmic reticulum resident protein 29, C-terminal domain"/>
    <property type="match status" value="1"/>
</dbReference>
<dbReference type="Proteomes" id="UP000694867">
    <property type="component" value="Unplaced"/>
</dbReference>
<feature type="signal peptide" evidence="2">
    <location>
        <begin position="1"/>
        <end position="21"/>
    </location>
</feature>
<dbReference type="InterPro" id="IPR011679">
    <property type="entry name" value="ERp29_C"/>
</dbReference>
<keyword evidence="2" id="KW-0732">Signal</keyword>
<dbReference type="InterPro" id="IPR012883">
    <property type="entry name" value="ERp29_N"/>
</dbReference>
<gene>
    <name evidence="6" type="primary">LOC100904066</name>
</gene>
<dbReference type="InterPro" id="IPR016855">
    <property type="entry name" value="ERp29"/>
</dbReference>
<feature type="domain" description="ERp29 N-terminal" evidence="4">
    <location>
        <begin position="24"/>
        <end position="141"/>
    </location>
</feature>
<evidence type="ECO:0000256" key="2">
    <source>
        <dbReference type="SAM" id="SignalP"/>
    </source>
</evidence>
<keyword evidence="1" id="KW-0256">Endoplasmic reticulum</keyword>
<dbReference type="GO" id="GO:0009306">
    <property type="term" value="P:protein secretion"/>
    <property type="evidence" value="ECO:0007669"/>
    <property type="project" value="InterPro"/>
</dbReference>
<dbReference type="SUPFAM" id="SSF52833">
    <property type="entry name" value="Thioredoxin-like"/>
    <property type="match status" value="1"/>
</dbReference>
<evidence type="ECO:0000313" key="6">
    <source>
        <dbReference type="RefSeq" id="XP_003738835.1"/>
    </source>
</evidence>
<dbReference type="KEGG" id="goe:100904066"/>
<dbReference type="GeneID" id="100904066"/>
<dbReference type="Pfam" id="PF07749">
    <property type="entry name" value="ERp29"/>
    <property type="match status" value="1"/>
</dbReference>
<dbReference type="InterPro" id="IPR036356">
    <property type="entry name" value="ERp29_C_sf"/>
</dbReference>
<sequence>MILARTFPSILLLCSIRSGQAGYAKGSIQLDMSTFKKIIPHFPCAIVKVDKDYPHGRNQTQFEKLVGLLSQDKHTIVAEIGVQEFGEKENTDLAEFLNVPRKEHWPVLFIFARDTMSWAAKYQGFFSLNRLRNFVNQNSEVQWSCPACILELDRLVKAHLFDRTLLAEQMVLQTKIFIASLPRTDKRSTTADYYLKLMERILDLGQPAVAKESQRVVRLLQMKLPKAKKVLLKERVDILYYSFGGNLWSFQEEEIADGSAQDERDEL</sequence>
<evidence type="ECO:0000256" key="1">
    <source>
        <dbReference type="ARBA" id="ARBA00022824"/>
    </source>
</evidence>
<evidence type="ECO:0000259" key="3">
    <source>
        <dbReference type="Pfam" id="PF07749"/>
    </source>
</evidence>
<keyword evidence="5" id="KW-1185">Reference proteome</keyword>
<dbReference type="GO" id="GO:0005788">
    <property type="term" value="C:endoplasmic reticulum lumen"/>
    <property type="evidence" value="ECO:0007669"/>
    <property type="project" value="InterPro"/>
</dbReference>
<name>A0AAJ6QNJ6_9ACAR</name>
<proteinExistence type="predicted"/>
<organism evidence="5 6">
    <name type="scientific">Galendromus occidentalis</name>
    <name type="common">western predatory mite</name>
    <dbReference type="NCBI Taxonomy" id="34638"/>
    <lineage>
        <taxon>Eukaryota</taxon>
        <taxon>Metazoa</taxon>
        <taxon>Ecdysozoa</taxon>
        <taxon>Arthropoda</taxon>
        <taxon>Chelicerata</taxon>
        <taxon>Arachnida</taxon>
        <taxon>Acari</taxon>
        <taxon>Parasitiformes</taxon>
        <taxon>Mesostigmata</taxon>
        <taxon>Gamasina</taxon>
        <taxon>Phytoseioidea</taxon>
        <taxon>Phytoseiidae</taxon>
        <taxon>Typhlodrominae</taxon>
        <taxon>Galendromus</taxon>
    </lineage>
</organism>
<dbReference type="PANTHER" id="PTHR12211">
    <property type="entry name" value="ENDOPLASMIC RETICULUM PROTEIN ERP29"/>
    <property type="match status" value="1"/>
</dbReference>
<dbReference type="Pfam" id="PF07912">
    <property type="entry name" value="ERp29_N"/>
    <property type="match status" value="1"/>
</dbReference>
<dbReference type="RefSeq" id="XP_003738835.1">
    <property type="nucleotide sequence ID" value="XM_003738787.1"/>
</dbReference>
<evidence type="ECO:0000259" key="4">
    <source>
        <dbReference type="Pfam" id="PF07912"/>
    </source>
</evidence>
<evidence type="ECO:0000313" key="5">
    <source>
        <dbReference type="Proteomes" id="UP000694867"/>
    </source>
</evidence>
<dbReference type="SUPFAM" id="SSF47933">
    <property type="entry name" value="ERP29 C domain-like"/>
    <property type="match status" value="1"/>
</dbReference>
<accession>A0AAJ6QNJ6</accession>
<feature type="chain" id="PRO_5042538131" evidence="2">
    <location>
        <begin position="22"/>
        <end position="267"/>
    </location>
</feature>